<dbReference type="GO" id="GO:0046491">
    <property type="term" value="P:L-methylmalonyl-CoA metabolic process"/>
    <property type="evidence" value="ECO:0007669"/>
    <property type="project" value="TreeGrafter"/>
</dbReference>
<dbReference type="SUPFAM" id="SSF54593">
    <property type="entry name" value="Glyoxalase/Bleomycin resistance protein/Dihydroxybiphenyl dioxygenase"/>
    <property type="match status" value="1"/>
</dbReference>
<evidence type="ECO:0000256" key="1">
    <source>
        <dbReference type="ARBA" id="ARBA00009308"/>
    </source>
</evidence>
<dbReference type="EMBL" id="JACYFG010000002">
    <property type="protein sequence ID" value="MBD5777973.1"/>
    <property type="molecule type" value="Genomic_DNA"/>
</dbReference>
<keyword evidence="5" id="KW-1185">Reference proteome</keyword>
<dbReference type="InterPro" id="IPR051785">
    <property type="entry name" value="MMCE/EMCE_epimerase"/>
</dbReference>
<dbReference type="Gene3D" id="3.10.180.10">
    <property type="entry name" value="2,3-Dihydroxybiphenyl 1,2-Dioxygenase, domain 1"/>
    <property type="match status" value="1"/>
</dbReference>
<dbReference type="AlphaFoldDB" id="A0A927IFS9"/>
<dbReference type="CDD" id="cd07249">
    <property type="entry name" value="MMCE"/>
    <property type="match status" value="1"/>
</dbReference>
<dbReference type="GO" id="GO:0046872">
    <property type="term" value="F:metal ion binding"/>
    <property type="evidence" value="ECO:0007669"/>
    <property type="project" value="UniProtKB-KW"/>
</dbReference>
<gene>
    <name evidence="4" type="ORF">IEN85_00505</name>
</gene>
<dbReference type="PANTHER" id="PTHR43048">
    <property type="entry name" value="METHYLMALONYL-COA EPIMERASE"/>
    <property type="match status" value="1"/>
</dbReference>
<comment type="similarity">
    <text evidence="1">Belongs to the methylmalonyl-CoA epimerase family.</text>
</comment>
<accession>A0A927IFS9</accession>
<dbReference type="Proteomes" id="UP000622317">
    <property type="component" value="Unassembled WGS sequence"/>
</dbReference>
<reference evidence="4" key="1">
    <citation type="submission" date="2020-09" db="EMBL/GenBank/DDBJ databases">
        <title>Pelagicoccus enzymogenes sp. nov. with an EPS production, isolated from marine sediment.</title>
        <authorList>
            <person name="Feng X."/>
        </authorList>
    </citation>
    <scope>NUCLEOTIDE SEQUENCE</scope>
    <source>
        <strain evidence="4">NFK12</strain>
    </source>
</reference>
<protein>
    <submittedName>
        <fullName evidence="4">VOC family protein</fullName>
    </submittedName>
</protein>
<dbReference type="Pfam" id="PF13669">
    <property type="entry name" value="Glyoxalase_4"/>
    <property type="match status" value="1"/>
</dbReference>
<name>A0A927IFS9_9BACT</name>
<dbReference type="InterPro" id="IPR037523">
    <property type="entry name" value="VOC_core"/>
</dbReference>
<dbReference type="PROSITE" id="PS51819">
    <property type="entry name" value="VOC"/>
    <property type="match status" value="1"/>
</dbReference>
<dbReference type="InterPro" id="IPR017515">
    <property type="entry name" value="MeMalonyl-CoA_epimerase"/>
</dbReference>
<evidence type="ECO:0000313" key="4">
    <source>
        <dbReference type="EMBL" id="MBD5777973.1"/>
    </source>
</evidence>
<dbReference type="GO" id="GO:0004493">
    <property type="term" value="F:methylmalonyl-CoA epimerase activity"/>
    <property type="evidence" value="ECO:0007669"/>
    <property type="project" value="TreeGrafter"/>
</dbReference>
<feature type="domain" description="VOC" evidence="3">
    <location>
        <begin position="5"/>
        <end position="130"/>
    </location>
</feature>
<sequence length="130" mass="14053">MKHNGLDHFAIAVKDTEAALKIWRDTMGFPLLYSEVVNDGAVRLTHLDLGNTQLQLVEPLVEGHPLNQWIADHGGAGLHHVCLNVDDVEASMKESPVPTAPKPHQGTKGKKAVFLDASATAGCIWELTGK</sequence>
<dbReference type="PANTHER" id="PTHR43048:SF3">
    <property type="entry name" value="METHYLMALONYL-COA EPIMERASE, MITOCHONDRIAL"/>
    <property type="match status" value="1"/>
</dbReference>
<keyword evidence="2" id="KW-0479">Metal-binding</keyword>
<dbReference type="InterPro" id="IPR029068">
    <property type="entry name" value="Glyas_Bleomycin-R_OHBP_Dase"/>
</dbReference>
<evidence type="ECO:0000313" key="5">
    <source>
        <dbReference type="Proteomes" id="UP000622317"/>
    </source>
</evidence>
<evidence type="ECO:0000259" key="3">
    <source>
        <dbReference type="PROSITE" id="PS51819"/>
    </source>
</evidence>
<proteinExistence type="inferred from homology"/>
<dbReference type="RefSeq" id="WP_191615103.1">
    <property type="nucleotide sequence ID" value="NZ_JACYFG010000002.1"/>
</dbReference>
<comment type="caution">
    <text evidence="4">The sequence shown here is derived from an EMBL/GenBank/DDBJ whole genome shotgun (WGS) entry which is preliminary data.</text>
</comment>
<evidence type="ECO:0000256" key="2">
    <source>
        <dbReference type="ARBA" id="ARBA00022723"/>
    </source>
</evidence>
<organism evidence="4 5">
    <name type="scientific">Pelagicoccus enzymogenes</name>
    <dbReference type="NCBI Taxonomy" id="2773457"/>
    <lineage>
        <taxon>Bacteria</taxon>
        <taxon>Pseudomonadati</taxon>
        <taxon>Verrucomicrobiota</taxon>
        <taxon>Opitutia</taxon>
        <taxon>Puniceicoccales</taxon>
        <taxon>Pelagicoccaceae</taxon>
        <taxon>Pelagicoccus</taxon>
    </lineage>
</organism>